<dbReference type="PANTHER" id="PTHR12121">
    <property type="entry name" value="CARBON CATABOLITE REPRESSOR PROTEIN 4"/>
    <property type="match status" value="1"/>
</dbReference>
<evidence type="ECO:0000256" key="1">
    <source>
        <dbReference type="SAM" id="SignalP"/>
    </source>
</evidence>
<organism evidence="3 4">
    <name type="scientific">Myxozyma melibiosi</name>
    <dbReference type="NCBI Taxonomy" id="54550"/>
    <lineage>
        <taxon>Eukaryota</taxon>
        <taxon>Fungi</taxon>
        <taxon>Dikarya</taxon>
        <taxon>Ascomycota</taxon>
        <taxon>Saccharomycotina</taxon>
        <taxon>Lipomycetes</taxon>
        <taxon>Lipomycetales</taxon>
        <taxon>Lipomycetaceae</taxon>
        <taxon>Myxozyma</taxon>
    </lineage>
</organism>
<dbReference type="InterPro" id="IPR050410">
    <property type="entry name" value="CCR4/nocturin_mRNA_transcr"/>
</dbReference>
<evidence type="ECO:0000259" key="2">
    <source>
        <dbReference type="Pfam" id="PF03372"/>
    </source>
</evidence>
<feature type="domain" description="Endonuclease/exonuclease/phosphatase" evidence="2">
    <location>
        <begin position="34"/>
        <end position="308"/>
    </location>
</feature>
<dbReference type="GeneID" id="90040920"/>
<evidence type="ECO:0000313" key="4">
    <source>
        <dbReference type="Proteomes" id="UP001498771"/>
    </source>
</evidence>
<gene>
    <name evidence="3" type="ORF">BZA70DRAFT_78991</name>
</gene>
<comment type="caution">
    <text evidence="3">The sequence shown here is derived from an EMBL/GenBank/DDBJ whole genome shotgun (WGS) entry which is preliminary data.</text>
</comment>
<dbReference type="Proteomes" id="UP001498771">
    <property type="component" value="Unassembled WGS sequence"/>
</dbReference>
<keyword evidence="1" id="KW-0732">Signal</keyword>
<sequence length="347" mass="38690">MKFSSALAIASALLAASPVLAKTESGKADSIRILSWNLRYDSKSNKITVDETIDSLNATIPNDDEVSYFTNYTEHAWSDRRIGVSNEMLFNKPDVICVQEALHRQVEDLLDLLPGFEYIGVGRDDGNQSGEYEAIFYRTEKIKVLDWSTFWLSDDPFEPSKYPGAGSYRSATVGHLRTKSKSEFTAICTHWDDKSDEQRQLAGSMIRYRGAYEAETTGNPVFAFGDFNSPSTGGDSGGYKIITGESDMLTMNETFVETYNSSISDTFVFKDFLHETDAQFRMGHFATCTGFTEVDTQGSTRVDFQLGGSNGGWSTTAFKVMNEFYDTGYHLSDHRPVISDVIVGYTD</sequence>
<proteinExistence type="predicted"/>
<dbReference type="EMBL" id="JBBJBU010000012">
    <property type="protein sequence ID" value="KAK7203392.1"/>
    <property type="molecule type" value="Genomic_DNA"/>
</dbReference>
<name>A0ABR1F0L5_9ASCO</name>
<dbReference type="InterPro" id="IPR036691">
    <property type="entry name" value="Endo/exonu/phosph_ase_sf"/>
</dbReference>
<reference evidence="3 4" key="1">
    <citation type="submission" date="2024-03" db="EMBL/GenBank/DDBJ databases">
        <title>Genome-scale model development and genomic sequencing of the oleaginous clade Lipomyces.</title>
        <authorList>
            <consortium name="Lawrence Berkeley National Laboratory"/>
            <person name="Czajka J.J."/>
            <person name="Han Y."/>
            <person name="Kim J."/>
            <person name="Mondo S.J."/>
            <person name="Hofstad B.A."/>
            <person name="Robles A."/>
            <person name="Haridas S."/>
            <person name="Riley R."/>
            <person name="LaButti K."/>
            <person name="Pangilinan J."/>
            <person name="Andreopoulos W."/>
            <person name="Lipzen A."/>
            <person name="Yan J."/>
            <person name="Wang M."/>
            <person name="Ng V."/>
            <person name="Grigoriev I.V."/>
            <person name="Spatafora J.W."/>
            <person name="Magnuson J.K."/>
            <person name="Baker S.E."/>
            <person name="Pomraning K.R."/>
        </authorList>
    </citation>
    <scope>NUCLEOTIDE SEQUENCE [LARGE SCALE GENOMIC DNA]</scope>
    <source>
        <strain evidence="3 4">Phaff 52-87</strain>
    </source>
</reference>
<dbReference type="SUPFAM" id="SSF56219">
    <property type="entry name" value="DNase I-like"/>
    <property type="match status" value="1"/>
</dbReference>
<keyword evidence="4" id="KW-1185">Reference proteome</keyword>
<dbReference type="InterPro" id="IPR005135">
    <property type="entry name" value="Endo/exonuclease/phosphatase"/>
</dbReference>
<protein>
    <submittedName>
        <fullName evidence="3">Plasminogen-binding protein pgbB</fullName>
    </submittedName>
</protein>
<dbReference type="Gene3D" id="3.60.10.10">
    <property type="entry name" value="Endonuclease/exonuclease/phosphatase"/>
    <property type="match status" value="1"/>
</dbReference>
<dbReference type="CDD" id="cd09083">
    <property type="entry name" value="EEP-1"/>
    <property type="match status" value="1"/>
</dbReference>
<dbReference type="RefSeq" id="XP_064766425.1">
    <property type="nucleotide sequence ID" value="XM_064915408.1"/>
</dbReference>
<feature type="chain" id="PRO_5045365722" evidence="1">
    <location>
        <begin position="22"/>
        <end position="347"/>
    </location>
</feature>
<evidence type="ECO:0000313" key="3">
    <source>
        <dbReference type="EMBL" id="KAK7203392.1"/>
    </source>
</evidence>
<dbReference type="Pfam" id="PF03372">
    <property type="entry name" value="Exo_endo_phos"/>
    <property type="match status" value="1"/>
</dbReference>
<accession>A0ABR1F0L5</accession>
<feature type="signal peptide" evidence="1">
    <location>
        <begin position="1"/>
        <end position="21"/>
    </location>
</feature>
<dbReference type="PANTHER" id="PTHR12121:SF36">
    <property type="entry name" value="ENDONUCLEASE_EXONUCLEASE_PHOSPHATASE DOMAIN-CONTAINING PROTEIN"/>
    <property type="match status" value="1"/>
</dbReference>